<dbReference type="EMBL" id="KP136319">
    <property type="protein sequence ID" value="AJF97731.1"/>
    <property type="molecule type" value="Genomic_DNA"/>
</dbReference>
<proteinExistence type="predicted"/>
<protein>
    <submittedName>
        <fullName evidence="2">Uncharacterized protein</fullName>
    </submittedName>
</protein>
<name>A0A0B5JA29_9VIRU</name>
<feature type="compositionally biased region" description="Basic residues" evidence="1">
    <location>
        <begin position="49"/>
        <end position="61"/>
    </location>
</feature>
<accession>A0A0B5JA29</accession>
<dbReference type="RefSeq" id="YP_009119966.1">
    <property type="nucleotide sequence ID" value="NC_026440.1"/>
</dbReference>
<organism evidence="2 3">
    <name type="scientific">Pandoravirus inopinatum</name>
    <dbReference type="NCBI Taxonomy" id="1605721"/>
    <lineage>
        <taxon>Viruses</taxon>
        <taxon>Pandoravirus</taxon>
    </lineage>
</organism>
<dbReference type="Proteomes" id="UP000202511">
    <property type="component" value="Segment"/>
</dbReference>
<dbReference type="GeneID" id="23462648"/>
<reference evidence="2 3" key="1">
    <citation type="journal article" date="2015" name="Parasitol. Res.">
        <title>Viruses in close associations with free-living amoebae.</title>
        <authorList>
            <person name="Scheid P."/>
        </authorList>
    </citation>
    <scope>NUCLEOTIDE SEQUENCE [LARGE SCALE GENOMIC DNA]</scope>
    <source>
        <strain evidence="2">KlaHel</strain>
    </source>
</reference>
<evidence type="ECO:0000313" key="3">
    <source>
        <dbReference type="Proteomes" id="UP000202511"/>
    </source>
</evidence>
<feature type="region of interest" description="Disordered" evidence="1">
    <location>
        <begin position="35"/>
        <end position="61"/>
    </location>
</feature>
<evidence type="ECO:0000256" key="1">
    <source>
        <dbReference type="SAM" id="MobiDB-lite"/>
    </source>
</evidence>
<evidence type="ECO:0000313" key="2">
    <source>
        <dbReference type="EMBL" id="AJF97731.1"/>
    </source>
</evidence>
<dbReference type="KEGG" id="vg:23462648"/>
<sequence>MRSQDAMRRPALFACPPKNKSRVLLSFLFCFCRPNNKKRRMPPRQGLGAKKKSSVVSGKKRKSHQIQTNLCRQEATFCFVFVISNLSGKNTFALFGVLLGE</sequence>